<dbReference type="PROSITE" id="PS51384">
    <property type="entry name" value="FAD_FR"/>
    <property type="match status" value="1"/>
</dbReference>
<dbReference type="EMBL" id="CP033972">
    <property type="protein sequence ID" value="AZG44381.1"/>
    <property type="molecule type" value="Genomic_DNA"/>
</dbReference>
<dbReference type="InterPro" id="IPR007037">
    <property type="entry name" value="SIP_rossman_dom"/>
</dbReference>
<dbReference type="PANTHER" id="PTHR30157:SF0">
    <property type="entry name" value="NADPH-DEPENDENT FERRIC-CHELATE REDUCTASE"/>
    <property type="match status" value="1"/>
</dbReference>
<dbReference type="EC" id="1.16.1.9" evidence="2"/>
<evidence type="ECO:0000259" key="1">
    <source>
        <dbReference type="PROSITE" id="PS51384"/>
    </source>
</evidence>
<name>A0A3G8JGV5_9ACTN</name>
<dbReference type="Gene3D" id="3.40.50.80">
    <property type="entry name" value="Nucleotide-binding domain of ferredoxin-NADP reductase (FNR) module"/>
    <property type="match status" value="1"/>
</dbReference>
<dbReference type="InterPro" id="IPR013113">
    <property type="entry name" value="SIP_FAD-bd"/>
</dbReference>
<dbReference type="AlphaFoldDB" id="A0A3G8JGV5"/>
<dbReference type="KEGG" id="gom:D7316_00965"/>
<reference evidence="2 3" key="1">
    <citation type="submission" date="2018-11" db="EMBL/GenBank/DDBJ databases">
        <title>Gordonia insulae sp. nov., isolated from an island soil.</title>
        <authorList>
            <person name="Kim Y.S."/>
            <person name="Kim S.B."/>
        </authorList>
    </citation>
    <scope>NUCLEOTIDE SEQUENCE [LARGE SCALE GENOMIC DNA]</scope>
    <source>
        <strain evidence="2 3">MMS17-SY073</strain>
    </source>
</reference>
<sequence>MTRADSAPLDLTPDPAEIRLTMYDLEPRTVEVVETTDLSAEMRRVRFAITAPEEFHFVEMATDDHIKLFFPDAETGEIVMPGIGPEGMRLPAEGRHPIYRDYTVRAYDRAAGLLDVDFVLHTHGVAGSWAMSARPGERLGMLGPRGSTIFPTGYDWYLLGADDTALPALTRWLEELPADKPVIAFVEVSGPAAEIELPARAGAEVHVLHRGSAAPGNSTLLYEAIRDHPLPGGDFFSWVAGEANSLKPVRRHLRRELGLPKQRVKVDGYWRAGTVNLDHHEADGED</sequence>
<dbReference type="CDD" id="cd06193">
    <property type="entry name" value="siderophore_interacting"/>
    <property type="match status" value="1"/>
</dbReference>
<dbReference type="InterPro" id="IPR039261">
    <property type="entry name" value="FNR_nucleotide-bd"/>
</dbReference>
<accession>A0A3G8JGV5</accession>
<keyword evidence="2" id="KW-0560">Oxidoreductase</keyword>
<evidence type="ECO:0000313" key="2">
    <source>
        <dbReference type="EMBL" id="AZG44381.1"/>
    </source>
</evidence>
<dbReference type="Gene3D" id="2.40.30.10">
    <property type="entry name" value="Translation factors"/>
    <property type="match status" value="1"/>
</dbReference>
<dbReference type="Pfam" id="PF08021">
    <property type="entry name" value="FAD_binding_9"/>
    <property type="match status" value="1"/>
</dbReference>
<dbReference type="Pfam" id="PF04954">
    <property type="entry name" value="SIP"/>
    <property type="match status" value="1"/>
</dbReference>
<evidence type="ECO:0000313" key="3">
    <source>
        <dbReference type="Proteomes" id="UP000271469"/>
    </source>
</evidence>
<protein>
    <submittedName>
        <fullName evidence="2">NADPH-dependent ferric-chelate reductase</fullName>
        <ecNumber evidence="2">1.16.1.9</ecNumber>
    </submittedName>
</protein>
<dbReference type="InterPro" id="IPR017938">
    <property type="entry name" value="Riboflavin_synthase-like_b-brl"/>
</dbReference>
<dbReference type="GO" id="GO:0052851">
    <property type="term" value="F:ferric-chelate reductase (NADPH) activity"/>
    <property type="evidence" value="ECO:0007669"/>
    <property type="project" value="UniProtKB-EC"/>
</dbReference>
<dbReference type="Proteomes" id="UP000271469">
    <property type="component" value="Chromosome"/>
</dbReference>
<dbReference type="PANTHER" id="PTHR30157">
    <property type="entry name" value="FERRIC REDUCTASE, NADPH-DEPENDENT"/>
    <property type="match status" value="1"/>
</dbReference>
<dbReference type="SUPFAM" id="SSF63380">
    <property type="entry name" value="Riboflavin synthase domain-like"/>
    <property type="match status" value="1"/>
</dbReference>
<proteinExistence type="predicted"/>
<organism evidence="2 3">
    <name type="scientific">Gordonia insulae</name>
    <dbReference type="NCBI Taxonomy" id="2420509"/>
    <lineage>
        <taxon>Bacteria</taxon>
        <taxon>Bacillati</taxon>
        <taxon>Actinomycetota</taxon>
        <taxon>Actinomycetes</taxon>
        <taxon>Mycobacteriales</taxon>
        <taxon>Gordoniaceae</taxon>
        <taxon>Gordonia</taxon>
    </lineage>
</organism>
<keyword evidence="3" id="KW-1185">Reference proteome</keyword>
<gene>
    <name evidence="2" type="primary">yqjH_1</name>
    <name evidence="2" type="ORF">D7316_00965</name>
</gene>
<dbReference type="RefSeq" id="WP_232016769.1">
    <property type="nucleotide sequence ID" value="NZ_CP033972.1"/>
</dbReference>
<dbReference type="InterPro" id="IPR017927">
    <property type="entry name" value="FAD-bd_FR_type"/>
</dbReference>
<feature type="domain" description="FAD-binding FR-type" evidence="1">
    <location>
        <begin position="25"/>
        <end position="151"/>
    </location>
</feature>
<dbReference type="InterPro" id="IPR039374">
    <property type="entry name" value="SIP_fam"/>
</dbReference>